<name>A0A1I2DM23_9BACT</name>
<dbReference type="EMBL" id="FONY01000007">
    <property type="protein sequence ID" value="SFE81644.1"/>
    <property type="molecule type" value="Genomic_DNA"/>
</dbReference>
<evidence type="ECO:0000313" key="2">
    <source>
        <dbReference type="EMBL" id="SFE81644.1"/>
    </source>
</evidence>
<keyword evidence="3" id="KW-1185">Reference proteome</keyword>
<gene>
    <name evidence="2" type="ORF">SAMN04488541_100780</name>
</gene>
<accession>A0A1I2DM23</accession>
<keyword evidence="1" id="KW-0812">Transmembrane</keyword>
<protein>
    <submittedName>
        <fullName evidence="2">Putative membrane protein</fullName>
    </submittedName>
</protein>
<dbReference type="OrthoDB" id="826511at2"/>
<keyword evidence="1" id="KW-0472">Membrane</keyword>
<dbReference type="Pfam" id="PF09980">
    <property type="entry name" value="DUF2214"/>
    <property type="match status" value="1"/>
</dbReference>
<proteinExistence type="predicted"/>
<keyword evidence="1" id="KW-1133">Transmembrane helix</keyword>
<feature type="transmembrane region" description="Helical" evidence="1">
    <location>
        <begin position="80"/>
        <end position="103"/>
    </location>
</feature>
<dbReference type="InterPro" id="IPR018706">
    <property type="entry name" value="DUF2214_membrane"/>
</dbReference>
<evidence type="ECO:0000313" key="3">
    <source>
        <dbReference type="Proteomes" id="UP000199513"/>
    </source>
</evidence>
<dbReference type="Proteomes" id="UP000199513">
    <property type="component" value="Unassembled WGS sequence"/>
</dbReference>
<dbReference type="RefSeq" id="WP_091541476.1">
    <property type="nucleotide sequence ID" value="NZ_FONY01000007.1"/>
</dbReference>
<feature type="transmembrane region" description="Helical" evidence="1">
    <location>
        <begin position="124"/>
        <end position="143"/>
    </location>
</feature>
<dbReference type="STRING" id="1003.SAMN04488541_100780"/>
<reference evidence="2 3" key="1">
    <citation type="submission" date="2016-10" db="EMBL/GenBank/DDBJ databases">
        <authorList>
            <person name="de Groot N.N."/>
        </authorList>
    </citation>
    <scope>NUCLEOTIDE SEQUENCE [LARGE SCALE GENOMIC DNA]</scope>
    <source>
        <strain>GEY</strain>
        <strain evidence="3">DSM 9560</strain>
    </source>
</reference>
<feature type="transmembrane region" description="Helical" evidence="1">
    <location>
        <begin position="50"/>
        <end position="68"/>
    </location>
</feature>
<organism evidence="2 3">
    <name type="scientific">Thermoflexibacter ruber</name>
    <dbReference type="NCBI Taxonomy" id="1003"/>
    <lineage>
        <taxon>Bacteria</taxon>
        <taxon>Pseudomonadati</taxon>
        <taxon>Bacteroidota</taxon>
        <taxon>Cytophagia</taxon>
        <taxon>Cytophagales</taxon>
        <taxon>Thermoflexibacteraceae</taxon>
        <taxon>Thermoflexibacter</taxon>
    </lineage>
</organism>
<feature type="transmembrane region" description="Helical" evidence="1">
    <location>
        <begin position="12"/>
        <end position="30"/>
    </location>
</feature>
<sequence length="150" mass="16905">MQLYLEITVRYIHFISVFTIVGTLAAEWVLLKKEMLPQEIARIGKIDALYGLSAITLLAAGLTLWFWIGKPADFYSQNWIFWIKIGLFSTIGILSIYPTVFFIKNGRKTLPNTPIPIPPLVRQLVLIELLLLLLIPICASLMAKGVGYTP</sequence>
<evidence type="ECO:0000256" key="1">
    <source>
        <dbReference type="SAM" id="Phobius"/>
    </source>
</evidence>
<dbReference type="AlphaFoldDB" id="A0A1I2DM23"/>